<evidence type="ECO:0000313" key="2">
    <source>
        <dbReference type="EMBL" id="OJA14637.1"/>
    </source>
</evidence>
<reference evidence="2 3" key="1">
    <citation type="submission" date="2016-03" db="EMBL/GenBank/DDBJ databases">
        <title>Comparative genomics of the ectomycorrhizal sister species Rhizopogon vinicolor and Rhizopogon vesiculosus (Basidiomycota: Boletales) reveals a divergence of the mating type B locus.</title>
        <authorList>
            <person name="Mujic A.B."/>
            <person name="Kuo A."/>
            <person name="Tritt A."/>
            <person name="Lipzen A."/>
            <person name="Chen C."/>
            <person name="Johnson J."/>
            <person name="Sharma A."/>
            <person name="Barry K."/>
            <person name="Grigoriev I.V."/>
            <person name="Spatafora J.W."/>
        </authorList>
    </citation>
    <scope>NUCLEOTIDE SEQUENCE [LARGE SCALE GENOMIC DNA]</scope>
    <source>
        <strain evidence="2 3">AM-OR11-056</strain>
    </source>
</reference>
<organism evidence="2 3">
    <name type="scientific">Rhizopogon vesiculosus</name>
    <dbReference type="NCBI Taxonomy" id="180088"/>
    <lineage>
        <taxon>Eukaryota</taxon>
        <taxon>Fungi</taxon>
        <taxon>Dikarya</taxon>
        <taxon>Basidiomycota</taxon>
        <taxon>Agaricomycotina</taxon>
        <taxon>Agaricomycetes</taxon>
        <taxon>Agaricomycetidae</taxon>
        <taxon>Boletales</taxon>
        <taxon>Suillineae</taxon>
        <taxon>Rhizopogonaceae</taxon>
        <taxon>Rhizopogon</taxon>
    </lineage>
</organism>
<evidence type="ECO:0000313" key="3">
    <source>
        <dbReference type="Proteomes" id="UP000183567"/>
    </source>
</evidence>
<name>A0A1J8Q0N7_9AGAM</name>
<dbReference type="AlphaFoldDB" id="A0A1J8Q0N7"/>
<dbReference type="Proteomes" id="UP000183567">
    <property type="component" value="Unassembled WGS sequence"/>
</dbReference>
<evidence type="ECO:0000256" key="1">
    <source>
        <dbReference type="SAM" id="MobiDB-lite"/>
    </source>
</evidence>
<sequence length="73" mass="7737">MAPTTPTPSNAPSHNSIHPPSIASGAPRLTLPDLLKHDALHSMSLEPNIPTTYDAPPSMPLELSILLTYGDLI</sequence>
<comment type="caution">
    <text evidence="2">The sequence shown here is derived from an EMBL/GenBank/DDBJ whole genome shotgun (WGS) entry which is preliminary data.</text>
</comment>
<proteinExistence type="predicted"/>
<keyword evidence="3" id="KW-1185">Reference proteome</keyword>
<gene>
    <name evidence="2" type="ORF">AZE42_13136</name>
</gene>
<accession>A0A1J8Q0N7</accession>
<dbReference type="EMBL" id="LVVM01003550">
    <property type="protein sequence ID" value="OJA14637.1"/>
    <property type="molecule type" value="Genomic_DNA"/>
</dbReference>
<protein>
    <submittedName>
        <fullName evidence="2">Uncharacterized protein</fullName>
    </submittedName>
</protein>
<feature type="region of interest" description="Disordered" evidence="1">
    <location>
        <begin position="1"/>
        <end position="29"/>
    </location>
</feature>